<accession>A0AAW0LHP3</accession>
<dbReference type="InterPro" id="IPR002156">
    <property type="entry name" value="RNaseH_domain"/>
</dbReference>
<dbReference type="EMBL" id="PKMF04000095">
    <property type="protein sequence ID" value="KAK7850822.1"/>
    <property type="molecule type" value="Genomic_DNA"/>
</dbReference>
<protein>
    <recommendedName>
        <fullName evidence="1">RNase H type-1 domain-containing protein</fullName>
    </recommendedName>
</protein>
<name>A0AAW0LHP3_QUESU</name>
<dbReference type="Proteomes" id="UP000237347">
    <property type="component" value="Unassembled WGS sequence"/>
</dbReference>
<proteinExistence type="predicted"/>
<feature type="domain" description="RNase H type-1" evidence="1">
    <location>
        <begin position="68"/>
        <end position="129"/>
    </location>
</feature>
<gene>
    <name evidence="2" type="ORF">CFP56_043646</name>
</gene>
<evidence type="ECO:0000313" key="3">
    <source>
        <dbReference type="Proteomes" id="UP000237347"/>
    </source>
</evidence>
<dbReference type="AlphaFoldDB" id="A0AAW0LHP3"/>
<sequence>MVLPTHLRQLVKATPCRKFSQASDKLGWISSTNGSFDPQNAYKMATANPHIVSNFSGYWIWNIPTLPKISVTELWGLRDGLILCSHLHLEAIEIELDAEAVVCLLNSNSESLGEFASIVDDCRDLIRNLALLQRGVRQEQDFVTLLFSPLFALFGKTWPVL</sequence>
<evidence type="ECO:0000313" key="2">
    <source>
        <dbReference type="EMBL" id="KAK7850822.1"/>
    </source>
</evidence>
<organism evidence="2 3">
    <name type="scientific">Quercus suber</name>
    <name type="common">Cork oak</name>
    <dbReference type="NCBI Taxonomy" id="58331"/>
    <lineage>
        <taxon>Eukaryota</taxon>
        <taxon>Viridiplantae</taxon>
        <taxon>Streptophyta</taxon>
        <taxon>Embryophyta</taxon>
        <taxon>Tracheophyta</taxon>
        <taxon>Spermatophyta</taxon>
        <taxon>Magnoliopsida</taxon>
        <taxon>eudicotyledons</taxon>
        <taxon>Gunneridae</taxon>
        <taxon>Pentapetalae</taxon>
        <taxon>rosids</taxon>
        <taxon>fabids</taxon>
        <taxon>Fagales</taxon>
        <taxon>Fagaceae</taxon>
        <taxon>Quercus</taxon>
    </lineage>
</organism>
<reference evidence="2 3" key="1">
    <citation type="journal article" date="2018" name="Sci. Data">
        <title>The draft genome sequence of cork oak.</title>
        <authorList>
            <person name="Ramos A.M."/>
            <person name="Usie A."/>
            <person name="Barbosa P."/>
            <person name="Barros P.M."/>
            <person name="Capote T."/>
            <person name="Chaves I."/>
            <person name="Simoes F."/>
            <person name="Abreu I."/>
            <person name="Carrasquinho I."/>
            <person name="Faro C."/>
            <person name="Guimaraes J.B."/>
            <person name="Mendonca D."/>
            <person name="Nobrega F."/>
            <person name="Rodrigues L."/>
            <person name="Saibo N.J.M."/>
            <person name="Varela M.C."/>
            <person name="Egas C."/>
            <person name="Matos J."/>
            <person name="Miguel C.M."/>
            <person name="Oliveira M.M."/>
            <person name="Ricardo C.P."/>
            <person name="Goncalves S."/>
        </authorList>
    </citation>
    <scope>NUCLEOTIDE SEQUENCE [LARGE SCALE GENOMIC DNA]</scope>
    <source>
        <strain evidence="3">cv. HL8</strain>
    </source>
</reference>
<keyword evidence="3" id="KW-1185">Reference proteome</keyword>
<dbReference type="GO" id="GO:0004523">
    <property type="term" value="F:RNA-DNA hybrid ribonuclease activity"/>
    <property type="evidence" value="ECO:0007669"/>
    <property type="project" value="InterPro"/>
</dbReference>
<dbReference type="GO" id="GO:0003676">
    <property type="term" value="F:nucleic acid binding"/>
    <property type="evidence" value="ECO:0007669"/>
    <property type="project" value="InterPro"/>
</dbReference>
<dbReference type="Pfam" id="PF13456">
    <property type="entry name" value="RVT_3"/>
    <property type="match status" value="1"/>
</dbReference>
<evidence type="ECO:0000259" key="1">
    <source>
        <dbReference type="Pfam" id="PF13456"/>
    </source>
</evidence>
<comment type="caution">
    <text evidence="2">The sequence shown here is derived from an EMBL/GenBank/DDBJ whole genome shotgun (WGS) entry which is preliminary data.</text>
</comment>